<evidence type="ECO:0000313" key="2">
    <source>
        <dbReference type="Proteomes" id="UP001295684"/>
    </source>
</evidence>
<protein>
    <submittedName>
        <fullName evidence="1">Uncharacterized protein</fullName>
    </submittedName>
</protein>
<evidence type="ECO:0000313" key="1">
    <source>
        <dbReference type="EMBL" id="CAI2379998.1"/>
    </source>
</evidence>
<dbReference type="Proteomes" id="UP001295684">
    <property type="component" value="Unassembled WGS sequence"/>
</dbReference>
<accession>A0AAD1XW66</accession>
<dbReference type="AlphaFoldDB" id="A0AAD1XW66"/>
<dbReference type="EMBL" id="CAMPGE010021896">
    <property type="protein sequence ID" value="CAI2379998.1"/>
    <property type="molecule type" value="Genomic_DNA"/>
</dbReference>
<comment type="caution">
    <text evidence="1">The sequence shown here is derived from an EMBL/GenBank/DDBJ whole genome shotgun (WGS) entry which is preliminary data.</text>
</comment>
<name>A0AAD1XW66_EUPCR</name>
<sequence length="191" mass="22631">MDQGKGSIILDLERKLNPTRFSRRGRRDQYCKISLNYYWDLLKYVDDDYLSEWEVLKFKDLYANQLGNMICQTTTCFAIGYLATKILMAPNLISRTNGYLLRLPLMATITSWLCVQSPHWMRPNKEFHEIMCQPNPHGSYIRKVVRFHFPKLWEDVSANLHENGYNLKEMNEYDNQTEMPELSEGFDTTRI</sequence>
<organism evidence="1 2">
    <name type="scientific">Euplotes crassus</name>
    <dbReference type="NCBI Taxonomy" id="5936"/>
    <lineage>
        <taxon>Eukaryota</taxon>
        <taxon>Sar</taxon>
        <taxon>Alveolata</taxon>
        <taxon>Ciliophora</taxon>
        <taxon>Intramacronucleata</taxon>
        <taxon>Spirotrichea</taxon>
        <taxon>Hypotrichia</taxon>
        <taxon>Euplotida</taxon>
        <taxon>Euplotidae</taxon>
        <taxon>Moneuplotes</taxon>
    </lineage>
</organism>
<proteinExistence type="predicted"/>
<keyword evidence="2" id="KW-1185">Reference proteome</keyword>
<gene>
    <name evidence="1" type="ORF">ECRASSUSDP1_LOCUS21422</name>
</gene>
<reference evidence="1" key="1">
    <citation type="submission" date="2023-07" db="EMBL/GenBank/DDBJ databases">
        <authorList>
            <consortium name="AG Swart"/>
            <person name="Singh M."/>
            <person name="Singh A."/>
            <person name="Seah K."/>
            <person name="Emmerich C."/>
        </authorList>
    </citation>
    <scope>NUCLEOTIDE SEQUENCE</scope>
    <source>
        <strain evidence="1">DP1</strain>
    </source>
</reference>